<name>A0A7W5Z355_9HYPH</name>
<dbReference type="AlphaFoldDB" id="A0A7W5Z355"/>
<protein>
    <submittedName>
        <fullName evidence="2">Glycosyltransferase involved in cell wall biosynthesis</fullName>
    </submittedName>
</protein>
<reference evidence="2 3" key="1">
    <citation type="submission" date="2020-08" db="EMBL/GenBank/DDBJ databases">
        <title>Genomic Encyclopedia of Type Strains, Phase IV (KMG-IV): sequencing the most valuable type-strain genomes for metagenomic binning, comparative biology and taxonomic classification.</title>
        <authorList>
            <person name="Goeker M."/>
        </authorList>
    </citation>
    <scope>NUCLEOTIDE SEQUENCE [LARGE SCALE GENOMIC DNA]</scope>
    <source>
        <strain evidence="2 3">DSM 28760</strain>
    </source>
</reference>
<organism evidence="2 3">
    <name type="scientific">Pseudochelatococcus contaminans</name>
    <dbReference type="NCBI Taxonomy" id="1538103"/>
    <lineage>
        <taxon>Bacteria</taxon>
        <taxon>Pseudomonadati</taxon>
        <taxon>Pseudomonadota</taxon>
        <taxon>Alphaproteobacteria</taxon>
        <taxon>Hyphomicrobiales</taxon>
        <taxon>Chelatococcaceae</taxon>
        <taxon>Pseudochelatococcus</taxon>
    </lineage>
</organism>
<keyword evidence="3" id="KW-1185">Reference proteome</keyword>
<dbReference type="GO" id="GO:0016740">
    <property type="term" value="F:transferase activity"/>
    <property type="evidence" value="ECO:0007669"/>
    <property type="project" value="UniProtKB-KW"/>
</dbReference>
<evidence type="ECO:0000313" key="2">
    <source>
        <dbReference type="EMBL" id="MBB3809129.1"/>
    </source>
</evidence>
<feature type="domain" description="Glycosyltransferase 2-like" evidence="1">
    <location>
        <begin position="313"/>
        <end position="437"/>
    </location>
</feature>
<dbReference type="RefSeq" id="WP_210281560.1">
    <property type="nucleotide sequence ID" value="NZ_JACICC010000002.1"/>
</dbReference>
<dbReference type="SUPFAM" id="SSF53448">
    <property type="entry name" value="Nucleotide-diphospho-sugar transferases"/>
    <property type="match status" value="2"/>
</dbReference>
<dbReference type="PANTHER" id="PTHR43179:SF7">
    <property type="entry name" value="RHAMNOSYLTRANSFERASE WBBL"/>
    <property type="match status" value="1"/>
</dbReference>
<dbReference type="EMBL" id="JACICC010000002">
    <property type="protein sequence ID" value="MBB3809129.1"/>
    <property type="molecule type" value="Genomic_DNA"/>
</dbReference>
<comment type="caution">
    <text evidence="2">The sequence shown here is derived from an EMBL/GenBank/DDBJ whole genome shotgun (WGS) entry which is preliminary data.</text>
</comment>
<accession>A0A7W5Z355</accession>
<dbReference type="CDD" id="cd04184">
    <property type="entry name" value="GT2_RfbC_Mx_like"/>
    <property type="match status" value="1"/>
</dbReference>
<keyword evidence="2" id="KW-0808">Transferase</keyword>
<evidence type="ECO:0000313" key="3">
    <source>
        <dbReference type="Proteomes" id="UP000537592"/>
    </source>
</evidence>
<dbReference type="PANTHER" id="PTHR43179">
    <property type="entry name" value="RHAMNOSYLTRANSFERASE WBBL"/>
    <property type="match status" value="1"/>
</dbReference>
<feature type="domain" description="Glycosyltransferase 2-like" evidence="1">
    <location>
        <begin position="54"/>
        <end position="193"/>
    </location>
</feature>
<dbReference type="Gene3D" id="3.90.550.10">
    <property type="entry name" value="Spore Coat Polysaccharide Biosynthesis Protein SpsA, Chain A"/>
    <property type="match status" value="2"/>
</dbReference>
<dbReference type="InterPro" id="IPR029044">
    <property type="entry name" value="Nucleotide-diphossugar_trans"/>
</dbReference>
<dbReference type="Proteomes" id="UP000537592">
    <property type="component" value="Unassembled WGS sequence"/>
</dbReference>
<dbReference type="InterPro" id="IPR001173">
    <property type="entry name" value="Glyco_trans_2-like"/>
</dbReference>
<sequence>MLRGLIARDAALLDAHLDGRGYDKWVNLYDTFTPAQQETLRHDAANLARSPLISIIMPVYNPPQRFIEAAINSVRAQIYPHWELCIADDASTAPHVREILEHHRQRDKRIKIVYRPQNGHIAQASNSALELATGDWIAMLDHDDLLRPHALYEVAAEINRHPDATVIYSDEDKIDENGHRFDPFFKPDYSPETLLTMNYLNHLTVHRTQLVRQAGGWRVGFEGSQDYDLNLRILEHVRPTTVRHIPKILYHWRAIQGSTATSVAEKPYTWEIGRHAIQEHLARTGVAATVEPAPATPFYRIRPAIPQPAPMVSLIIPTRDGVDHLRKCIESIRGKTTYRPYEIIVVDNGSTDPEALDYLASIACYDNVRILRHDAPFNYSEINNIAVREARGPIVGLINNDIEVISPEWLSEMVGWASLPQIGCVGAKLLYGNDTIQHAGVILGLNGVAGHSHKYADRNTPGYACRLKVSQNLSAVTAACLLVRKETYEAVGGLDETHLKVAFNDVDFCLKVREAGYRNLWTPFAELYHHESLSRGAEDNPEKLARFKSEVRTMQSRWGDKLLVDPYYSPNLTIGREDFSLSFPPRVMTVDKR</sequence>
<gene>
    <name evidence="2" type="ORF">FHS81_001199</name>
</gene>
<evidence type="ECO:0000259" key="1">
    <source>
        <dbReference type="Pfam" id="PF00535"/>
    </source>
</evidence>
<dbReference type="CDD" id="cd04186">
    <property type="entry name" value="GT_2_like_c"/>
    <property type="match status" value="1"/>
</dbReference>
<proteinExistence type="predicted"/>
<dbReference type="Pfam" id="PF00535">
    <property type="entry name" value="Glycos_transf_2"/>
    <property type="match status" value="2"/>
</dbReference>